<gene>
    <name evidence="2" type="ORF">NB231_15713</name>
</gene>
<dbReference type="EMBL" id="AAOF01000001">
    <property type="protein sequence ID" value="EAR23281.1"/>
    <property type="molecule type" value="Genomic_DNA"/>
</dbReference>
<dbReference type="HOGENOM" id="CLU_2082317_0_0_6"/>
<dbReference type="AlphaFoldDB" id="A4BLU3"/>
<keyword evidence="3" id="KW-1185">Reference proteome</keyword>
<protein>
    <submittedName>
        <fullName evidence="2">Hypothetical transposase</fullName>
    </submittedName>
</protein>
<sequence length="117" mass="12695">MVRYPAPLESQAMGDWDGIYRLSGLVELDEAFIGGRRPGKRGRDAAGKTPMLWVLSAAPMLWRHMTAPAPWSKRQPGTGACRNRLARRAPCQKARCAGGRQGATRSAHLGSTRLAAP</sequence>
<evidence type="ECO:0000313" key="3">
    <source>
        <dbReference type="Proteomes" id="UP000003374"/>
    </source>
</evidence>
<evidence type="ECO:0000256" key="1">
    <source>
        <dbReference type="SAM" id="MobiDB-lite"/>
    </source>
</evidence>
<proteinExistence type="predicted"/>
<accession>A4BLU3</accession>
<organism evidence="2 3">
    <name type="scientific">Nitrococcus mobilis Nb-231</name>
    <dbReference type="NCBI Taxonomy" id="314278"/>
    <lineage>
        <taxon>Bacteria</taxon>
        <taxon>Pseudomonadati</taxon>
        <taxon>Pseudomonadota</taxon>
        <taxon>Gammaproteobacteria</taxon>
        <taxon>Chromatiales</taxon>
        <taxon>Ectothiorhodospiraceae</taxon>
        <taxon>Nitrococcus</taxon>
    </lineage>
</organism>
<reference evidence="2 3" key="1">
    <citation type="submission" date="2006-02" db="EMBL/GenBank/DDBJ databases">
        <authorList>
            <person name="Waterbury J."/>
            <person name="Ferriera S."/>
            <person name="Johnson J."/>
            <person name="Kravitz S."/>
            <person name="Halpern A."/>
            <person name="Remington K."/>
            <person name="Beeson K."/>
            <person name="Tran B."/>
            <person name="Rogers Y.-H."/>
            <person name="Friedman R."/>
            <person name="Venter J.C."/>
        </authorList>
    </citation>
    <scope>NUCLEOTIDE SEQUENCE [LARGE SCALE GENOMIC DNA]</scope>
    <source>
        <strain evidence="2 3">Nb-231</strain>
    </source>
</reference>
<dbReference type="STRING" id="314278.NB231_15713"/>
<evidence type="ECO:0000313" key="2">
    <source>
        <dbReference type="EMBL" id="EAR23281.1"/>
    </source>
</evidence>
<feature type="region of interest" description="Disordered" evidence="1">
    <location>
        <begin position="93"/>
        <end position="117"/>
    </location>
</feature>
<dbReference type="Proteomes" id="UP000003374">
    <property type="component" value="Unassembled WGS sequence"/>
</dbReference>
<comment type="caution">
    <text evidence="2">The sequence shown here is derived from an EMBL/GenBank/DDBJ whole genome shotgun (WGS) entry which is preliminary data.</text>
</comment>
<name>A4BLU3_9GAMM</name>